<dbReference type="Proteomes" id="UP000818029">
    <property type="component" value="Chromosome A03"/>
</dbReference>
<dbReference type="GeneID" id="107887810"/>
<accession>A0A1U8HNA3</accession>
<dbReference type="Pfam" id="PF03732">
    <property type="entry name" value="Retrotrans_gag"/>
    <property type="match status" value="1"/>
</dbReference>
<dbReference type="PANTHER" id="PTHR34482:SF36">
    <property type="entry name" value="RETROTRANSPOSON GAG DOMAIN-CONTAINING PROTEIN"/>
    <property type="match status" value="1"/>
</dbReference>
<evidence type="ECO:0000259" key="1">
    <source>
        <dbReference type="Pfam" id="PF03732"/>
    </source>
</evidence>
<sequence length="194" mass="23084">MGSWFMEFMRTDPVAQKPLPPIVLLIVPTPLQTTEFSLRTPTYKTRKYSAEEFRGRSDDDLAKAEYRFKNIQRVFYELACSPNDYPRCVVLLLKDEAYSWWTTLIAVVLRDKVTLDFFQSKFKKKYVSKRYLDRKKKEFLELNQGNKSVVEYLREFVHLSKYAHEIVLNEEELCIHFEDGLNDEINMMIRGTEI</sequence>
<name>A0A1U8HNA3_GOSHI</name>
<reference evidence="2" key="1">
    <citation type="journal article" date="2020" name="Nat. Genet.">
        <title>Genomic diversifications of five Gossypium allopolyploid species and their impact on cotton improvement.</title>
        <authorList>
            <person name="Chen Z.J."/>
            <person name="Sreedasyam A."/>
            <person name="Ando A."/>
            <person name="Song Q."/>
            <person name="De Santiago L.M."/>
            <person name="Hulse-Kemp A.M."/>
            <person name="Ding M."/>
            <person name="Ye W."/>
            <person name="Kirkbride R.C."/>
            <person name="Jenkins J."/>
            <person name="Plott C."/>
            <person name="Lovell J."/>
            <person name="Lin Y.M."/>
            <person name="Vaughn R."/>
            <person name="Liu B."/>
            <person name="Simpson S."/>
            <person name="Scheffler B.E."/>
            <person name="Wen L."/>
            <person name="Saski C.A."/>
            <person name="Grover C.E."/>
            <person name="Hu G."/>
            <person name="Conover J.L."/>
            <person name="Carlson J.W."/>
            <person name="Shu S."/>
            <person name="Boston L.B."/>
            <person name="Williams M."/>
            <person name="Peterson D.G."/>
            <person name="McGee K."/>
            <person name="Jones D.C."/>
            <person name="Wendel J.F."/>
            <person name="Stelly D.M."/>
            <person name="Grimwood J."/>
            <person name="Schmutz J."/>
        </authorList>
    </citation>
    <scope>NUCLEOTIDE SEQUENCE [LARGE SCALE GENOMIC DNA]</scope>
    <source>
        <strain evidence="2">cv. TM-1</strain>
    </source>
</reference>
<evidence type="ECO:0000313" key="3">
    <source>
        <dbReference type="RefSeq" id="XP_016667524.1"/>
    </source>
</evidence>
<dbReference type="InterPro" id="IPR005162">
    <property type="entry name" value="Retrotrans_gag_dom"/>
</dbReference>
<dbReference type="AlphaFoldDB" id="A0A1U8HNA3"/>
<dbReference type="OrthoDB" id="2272416at2759"/>
<feature type="domain" description="Retrotransposon gag" evidence="1">
    <location>
        <begin position="89"/>
        <end position="183"/>
    </location>
</feature>
<proteinExistence type="predicted"/>
<evidence type="ECO:0000313" key="2">
    <source>
        <dbReference type="Proteomes" id="UP000818029"/>
    </source>
</evidence>
<reference evidence="3" key="2">
    <citation type="submission" date="2025-08" db="UniProtKB">
        <authorList>
            <consortium name="RefSeq"/>
        </authorList>
    </citation>
    <scope>IDENTIFICATION</scope>
</reference>
<dbReference type="RefSeq" id="XP_016667524.1">
    <property type="nucleotide sequence ID" value="XM_016812035.1"/>
</dbReference>
<dbReference type="PaxDb" id="3635-A0A1U8HNA3"/>
<dbReference type="KEGG" id="ghi:107887810"/>
<protein>
    <recommendedName>
        <fullName evidence="1">Retrotransposon gag domain-containing protein</fullName>
    </recommendedName>
</protein>
<gene>
    <name evidence="3" type="primary">LOC107887810</name>
</gene>
<keyword evidence="2" id="KW-1185">Reference proteome</keyword>
<dbReference type="PANTHER" id="PTHR34482">
    <property type="entry name" value="DNA DAMAGE-INDUCIBLE PROTEIN 1-LIKE"/>
    <property type="match status" value="1"/>
</dbReference>
<organism evidence="2 3">
    <name type="scientific">Gossypium hirsutum</name>
    <name type="common">Upland cotton</name>
    <name type="synonym">Gossypium mexicanum</name>
    <dbReference type="NCBI Taxonomy" id="3635"/>
    <lineage>
        <taxon>Eukaryota</taxon>
        <taxon>Viridiplantae</taxon>
        <taxon>Streptophyta</taxon>
        <taxon>Embryophyta</taxon>
        <taxon>Tracheophyta</taxon>
        <taxon>Spermatophyta</taxon>
        <taxon>Magnoliopsida</taxon>
        <taxon>eudicotyledons</taxon>
        <taxon>Gunneridae</taxon>
        <taxon>Pentapetalae</taxon>
        <taxon>rosids</taxon>
        <taxon>malvids</taxon>
        <taxon>Malvales</taxon>
        <taxon>Malvaceae</taxon>
        <taxon>Malvoideae</taxon>
        <taxon>Gossypium</taxon>
    </lineage>
</organism>